<reference evidence="2 3" key="1">
    <citation type="journal article" date="2020" name="Mol. Plant">
        <title>The Chromosome-Based Rubber Tree Genome Provides New Insights into Spurge Genome Evolution and Rubber Biosynthesis.</title>
        <authorList>
            <person name="Liu J."/>
            <person name="Shi C."/>
            <person name="Shi C.C."/>
            <person name="Li W."/>
            <person name="Zhang Q.J."/>
            <person name="Zhang Y."/>
            <person name="Li K."/>
            <person name="Lu H.F."/>
            <person name="Shi C."/>
            <person name="Zhu S.T."/>
            <person name="Xiao Z.Y."/>
            <person name="Nan H."/>
            <person name="Yue Y."/>
            <person name="Zhu X.G."/>
            <person name="Wu Y."/>
            <person name="Hong X.N."/>
            <person name="Fan G.Y."/>
            <person name="Tong Y."/>
            <person name="Zhang D."/>
            <person name="Mao C.L."/>
            <person name="Liu Y.L."/>
            <person name="Hao S.J."/>
            <person name="Liu W.Q."/>
            <person name="Lv M.Q."/>
            <person name="Zhang H.B."/>
            <person name="Liu Y."/>
            <person name="Hu-Tang G.R."/>
            <person name="Wang J.P."/>
            <person name="Wang J.H."/>
            <person name="Sun Y.H."/>
            <person name="Ni S.B."/>
            <person name="Chen W.B."/>
            <person name="Zhang X.C."/>
            <person name="Jiao Y.N."/>
            <person name="Eichler E.E."/>
            <person name="Li G.H."/>
            <person name="Liu X."/>
            <person name="Gao L.Z."/>
        </authorList>
    </citation>
    <scope>NUCLEOTIDE SEQUENCE [LARGE SCALE GENOMIC DNA]</scope>
    <source>
        <strain evidence="3">cv. GT1</strain>
        <tissue evidence="2">Leaf</tissue>
    </source>
</reference>
<protein>
    <submittedName>
        <fullName evidence="2">Uncharacterized protein</fullName>
    </submittedName>
</protein>
<evidence type="ECO:0000256" key="1">
    <source>
        <dbReference type="SAM" id="MobiDB-lite"/>
    </source>
</evidence>
<evidence type="ECO:0000313" key="3">
    <source>
        <dbReference type="Proteomes" id="UP000467840"/>
    </source>
</evidence>
<feature type="compositionally biased region" description="Basic and acidic residues" evidence="1">
    <location>
        <begin position="48"/>
        <end position="60"/>
    </location>
</feature>
<name>A0A6A6LNX5_HEVBR</name>
<feature type="region of interest" description="Disordered" evidence="1">
    <location>
        <begin position="30"/>
        <end position="83"/>
    </location>
</feature>
<feature type="compositionally biased region" description="Basic and acidic residues" evidence="1">
    <location>
        <begin position="72"/>
        <end position="83"/>
    </location>
</feature>
<accession>A0A6A6LNX5</accession>
<gene>
    <name evidence="2" type="ORF">GH714_029597</name>
</gene>
<proteinExistence type="predicted"/>
<organism evidence="2 3">
    <name type="scientific">Hevea brasiliensis</name>
    <name type="common">Para rubber tree</name>
    <name type="synonym">Siphonia brasiliensis</name>
    <dbReference type="NCBI Taxonomy" id="3981"/>
    <lineage>
        <taxon>Eukaryota</taxon>
        <taxon>Viridiplantae</taxon>
        <taxon>Streptophyta</taxon>
        <taxon>Embryophyta</taxon>
        <taxon>Tracheophyta</taxon>
        <taxon>Spermatophyta</taxon>
        <taxon>Magnoliopsida</taxon>
        <taxon>eudicotyledons</taxon>
        <taxon>Gunneridae</taxon>
        <taxon>Pentapetalae</taxon>
        <taxon>rosids</taxon>
        <taxon>fabids</taxon>
        <taxon>Malpighiales</taxon>
        <taxon>Euphorbiaceae</taxon>
        <taxon>Crotonoideae</taxon>
        <taxon>Micrandreae</taxon>
        <taxon>Hevea</taxon>
    </lineage>
</organism>
<keyword evidence="3" id="KW-1185">Reference proteome</keyword>
<dbReference type="Proteomes" id="UP000467840">
    <property type="component" value="Chromosome 4"/>
</dbReference>
<evidence type="ECO:0000313" key="2">
    <source>
        <dbReference type="EMBL" id="KAF2301823.1"/>
    </source>
</evidence>
<dbReference type="AlphaFoldDB" id="A0A6A6LNX5"/>
<dbReference type="EMBL" id="JAAGAX010000010">
    <property type="protein sequence ID" value="KAF2301823.1"/>
    <property type="molecule type" value="Genomic_DNA"/>
</dbReference>
<sequence length="83" mass="9139">MTTPAYATIYWDGDIIDSADGYDYDGGVIPISEDVDVRPSSTTNENTDEQHDEGNEKDDGIDNENVDNEAQIDNHGHCDFNDG</sequence>
<comment type="caution">
    <text evidence="2">The sequence shown here is derived from an EMBL/GenBank/DDBJ whole genome shotgun (WGS) entry which is preliminary data.</text>
</comment>